<dbReference type="Gene3D" id="1.25.40.20">
    <property type="entry name" value="Ankyrin repeat-containing domain"/>
    <property type="match status" value="1"/>
</dbReference>
<dbReference type="InterPro" id="IPR036770">
    <property type="entry name" value="Ankyrin_rpt-contain_sf"/>
</dbReference>
<dbReference type="AlphaFoldDB" id="A0A9D4CIX4"/>
<dbReference type="EMBL" id="JAIWYP010000012">
    <property type="protein sequence ID" value="KAH3725777.1"/>
    <property type="molecule type" value="Genomic_DNA"/>
</dbReference>
<name>A0A9D4CIX4_DREPO</name>
<evidence type="ECO:0000313" key="1">
    <source>
        <dbReference type="EMBL" id="KAH3725777.1"/>
    </source>
</evidence>
<gene>
    <name evidence="1" type="ORF">DPMN_051626</name>
</gene>
<sequence length="508" mass="56354">MSSNSKIQLLKEALYMKITSTEDVSALRQCLEKCERAALLSWVDEHGYDMLHNTILANNVETEGMLFTLGLFKAPHEPKLHSYLHVAANLGNRSITAMLLQERPGDFSTKKIKFKSLKPLAEEPFASLNGTSSVTSLNVAAECGHVGCVKTILDLSSGKTRFGLDANNYLSGACSCNSPSALRLLLKQNPATDEVKDAVGTALKLANAECLDVLLSCRPNLSTLFRGMNLYHVLYSYSMSFKKEWYESLPTVTSVLLKRQNPLSTIPFRTYPLNSLIIHVSASNFGQSSTYMTACMIVLLNARVDPNFNEVEYETKYEALNIKTAFGRSAFPSSLHCLYGNVRNLIRHFDEETTSDRRFVTKATETLLRHGAEPNAIGPIEDTRLHGNALHAFMKICISLGLDERCITTFRLLIQNGSDPNVETNGLFPLNTFVEAILVNCDTFEKLSKHDEVSITEYISEVLATLVDSMSQRSISRSSKYQIDGKPSTSCTSCAGTKCRSIRCVWTD</sequence>
<accession>A0A9D4CIX4</accession>
<keyword evidence="2" id="KW-1185">Reference proteome</keyword>
<dbReference type="PANTHER" id="PTHR24198">
    <property type="entry name" value="ANKYRIN REPEAT AND PROTEIN KINASE DOMAIN-CONTAINING PROTEIN"/>
    <property type="match status" value="1"/>
</dbReference>
<evidence type="ECO:0000313" key="2">
    <source>
        <dbReference type="Proteomes" id="UP000828390"/>
    </source>
</evidence>
<reference evidence="1" key="1">
    <citation type="journal article" date="2019" name="bioRxiv">
        <title>The Genome of the Zebra Mussel, Dreissena polymorpha: A Resource for Invasive Species Research.</title>
        <authorList>
            <person name="McCartney M.A."/>
            <person name="Auch B."/>
            <person name="Kono T."/>
            <person name="Mallez S."/>
            <person name="Zhang Y."/>
            <person name="Obille A."/>
            <person name="Becker A."/>
            <person name="Abrahante J.E."/>
            <person name="Garbe J."/>
            <person name="Badalamenti J.P."/>
            <person name="Herman A."/>
            <person name="Mangelson H."/>
            <person name="Liachko I."/>
            <person name="Sullivan S."/>
            <person name="Sone E.D."/>
            <person name="Koren S."/>
            <person name="Silverstein K.A.T."/>
            <person name="Beckman K.B."/>
            <person name="Gohl D.M."/>
        </authorList>
    </citation>
    <scope>NUCLEOTIDE SEQUENCE</scope>
    <source>
        <strain evidence="1">Duluth1</strain>
        <tissue evidence="1">Whole animal</tissue>
    </source>
</reference>
<proteinExistence type="predicted"/>
<dbReference type="Proteomes" id="UP000828390">
    <property type="component" value="Unassembled WGS sequence"/>
</dbReference>
<evidence type="ECO:0008006" key="3">
    <source>
        <dbReference type="Google" id="ProtNLM"/>
    </source>
</evidence>
<reference evidence="1" key="2">
    <citation type="submission" date="2020-11" db="EMBL/GenBank/DDBJ databases">
        <authorList>
            <person name="McCartney M.A."/>
            <person name="Auch B."/>
            <person name="Kono T."/>
            <person name="Mallez S."/>
            <person name="Becker A."/>
            <person name="Gohl D.M."/>
            <person name="Silverstein K.A.T."/>
            <person name="Koren S."/>
            <person name="Bechman K.B."/>
            <person name="Herman A."/>
            <person name="Abrahante J.E."/>
            <person name="Garbe J."/>
        </authorList>
    </citation>
    <scope>NUCLEOTIDE SEQUENCE</scope>
    <source>
        <strain evidence="1">Duluth1</strain>
        <tissue evidence="1">Whole animal</tissue>
    </source>
</reference>
<organism evidence="1 2">
    <name type="scientific">Dreissena polymorpha</name>
    <name type="common">Zebra mussel</name>
    <name type="synonym">Mytilus polymorpha</name>
    <dbReference type="NCBI Taxonomy" id="45954"/>
    <lineage>
        <taxon>Eukaryota</taxon>
        <taxon>Metazoa</taxon>
        <taxon>Spiralia</taxon>
        <taxon>Lophotrochozoa</taxon>
        <taxon>Mollusca</taxon>
        <taxon>Bivalvia</taxon>
        <taxon>Autobranchia</taxon>
        <taxon>Heteroconchia</taxon>
        <taxon>Euheterodonta</taxon>
        <taxon>Imparidentia</taxon>
        <taxon>Neoheterodontei</taxon>
        <taxon>Myida</taxon>
        <taxon>Dreissenoidea</taxon>
        <taxon>Dreissenidae</taxon>
        <taxon>Dreissena</taxon>
    </lineage>
</organism>
<protein>
    <recommendedName>
        <fullName evidence="3">Ankyrin repeat protein</fullName>
    </recommendedName>
</protein>
<dbReference type="PANTHER" id="PTHR24198:SF194">
    <property type="entry name" value="INVERSIN-A"/>
    <property type="match status" value="1"/>
</dbReference>
<comment type="caution">
    <text evidence="1">The sequence shown here is derived from an EMBL/GenBank/DDBJ whole genome shotgun (WGS) entry which is preliminary data.</text>
</comment>
<dbReference type="SUPFAM" id="SSF48403">
    <property type="entry name" value="Ankyrin repeat"/>
    <property type="match status" value="1"/>
</dbReference>